<dbReference type="Proteomes" id="UP000266441">
    <property type="component" value="Unassembled WGS sequence"/>
</dbReference>
<evidence type="ECO:0000313" key="1">
    <source>
        <dbReference type="EMBL" id="RIH63674.1"/>
    </source>
</evidence>
<accession>A0A399CV41</accession>
<dbReference type="OrthoDB" id="9796999at2"/>
<gene>
    <name evidence="1" type="ORF">D1164_18960</name>
</gene>
<keyword evidence="2" id="KW-1185">Reference proteome</keyword>
<dbReference type="EMBL" id="QWET01000018">
    <property type="protein sequence ID" value="RIH63674.1"/>
    <property type="molecule type" value="Genomic_DNA"/>
</dbReference>
<dbReference type="AlphaFoldDB" id="A0A399CV41"/>
<comment type="caution">
    <text evidence="1">The sequence shown here is derived from an EMBL/GenBank/DDBJ whole genome shotgun (WGS) entry which is preliminary data.</text>
</comment>
<protein>
    <submittedName>
        <fullName evidence="1">Bacteriocin-protection protein, YdeI/OmpD-associated family</fullName>
    </submittedName>
</protein>
<reference evidence="1 2" key="1">
    <citation type="journal article" date="2015" name="Int. J. Syst. Evol. Microbiol.">
        <title>Mariniphaga sediminis sp. nov., isolated from coastal sediment.</title>
        <authorList>
            <person name="Wang F.Q."/>
            <person name="Shen Q.Y."/>
            <person name="Chen G.J."/>
            <person name="Du Z.J."/>
        </authorList>
    </citation>
    <scope>NUCLEOTIDE SEQUENCE [LARGE SCALE GENOMIC DNA]</scope>
    <source>
        <strain evidence="1 2">SY21</strain>
    </source>
</reference>
<name>A0A399CV41_9BACT</name>
<sequence>MTEKTSIKKKGSESDKKELPVISFETAEEWRNWLEKNHTNEKGIWLRMYKKGSGKPTISYALALDEALCYGWIDGQMKKYDVESYLQKFTPRRPRSTWSKKNVGHIERLEKEGKMQPSGRKEVEKAKADGRWERAYDSPKNMEVPDDFIAELSKDKKALAFFESLNKTNRYAIAWRLQSAKKPETRERRKEVMLEMMARREKFH</sequence>
<proteinExistence type="predicted"/>
<evidence type="ECO:0000313" key="2">
    <source>
        <dbReference type="Proteomes" id="UP000266441"/>
    </source>
</evidence>
<organism evidence="1 2">
    <name type="scientific">Mariniphaga sediminis</name>
    <dbReference type="NCBI Taxonomy" id="1628158"/>
    <lineage>
        <taxon>Bacteria</taxon>
        <taxon>Pseudomonadati</taxon>
        <taxon>Bacteroidota</taxon>
        <taxon>Bacteroidia</taxon>
        <taxon>Marinilabiliales</taxon>
        <taxon>Prolixibacteraceae</taxon>
        <taxon>Mariniphaga</taxon>
    </lineage>
</organism>
<dbReference type="Pfam" id="PF13376">
    <property type="entry name" value="OmdA"/>
    <property type="match status" value="1"/>
</dbReference>